<dbReference type="HAMAP" id="MF_01113">
    <property type="entry name" value="DNApol_IV"/>
    <property type="match status" value="1"/>
</dbReference>
<dbReference type="InterPro" id="IPR036775">
    <property type="entry name" value="DNA_pol_Y-fam_lit_finger_sf"/>
</dbReference>
<accession>A0ABW1G271</accession>
<reference evidence="20" key="1">
    <citation type="journal article" date="2019" name="Int. J. Syst. Evol. Microbiol.">
        <title>The Global Catalogue of Microorganisms (GCM) 10K type strain sequencing project: providing services to taxonomists for standard genome sequencing and annotation.</title>
        <authorList>
            <consortium name="The Broad Institute Genomics Platform"/>
            <consortium name="The Broad Institute Genome Sequencing Center for Infectious Disease"/>
            <person name="Wu L."/>
            <person name="Ma J."/>
        </authorList>
    </citation>
    <scope>NUCLEOTIDE SEQUENCE [LARGE SCALE GENOMIC DNA]</scope>
    <source>
        <strain evidence="20">JCM 4816</strain>
    </source>
</reference>
<comment type="subcellular location">
    <subcellularLocation>
        <location evidence="1 16">Cytoplasm</location>
    </subcellularLocation>
</comment>
<comment type="caution">
    <text evidence="19">The sequence shown here is derived from an EMBL/GenBank/DDBJ whole genome shotgun (WGS) entry which is preliminary data.</text>
</comment>
<feature type="active site" evidence="16">
    <location>
        <position position="104"/>
    </location>
</feature>
<dbReference type="SUPFAM" id="SSF56672">
    <property type="entry name" value="DNA/RNA polymerases"/>
    <property type="match status" value="1"/>
</dbReference>
<keyword evidence="6 16" id="KW-0548">Nucleotidyltransferase</keyword>
<feature type="binding site" evidence="16">
    <location>
        <position position="7"/>
    </location>
    <ligand>
        <name>Mg(2+)</name>
        <dbReference type="ChEBI" id="CHEBI:18420"/>
    </ligand>
</feature>
<keyword evidence="11 16" id="KW-0239">DNA-directed DNA polymerase</keyword>
<evidence type="ECO:0000256" key="5">
    <source>
        <dbReference type="ARBA" id="ARBA00022679"/>
    </source>
</evidence>
<evidence type="ECO:0000256" key="6">
    <source>
        <dbReference type="ARBA" id="ARBA00022695"/>
    </source>
</evidence>
<dbReference type="GO" id="GO:0003887">
    <property type="term" value="F:DNA-directed DNA polymerase activity"/>
    <property type="evidence" value="ECO:0007669"/>
    <property type="project" value="UniProtKB-EC"/>
</dbReference>
<evidence type="ECO:0000259" key="18">
    <source>
        <dbReference type="PROSITE" id="PS50173"/>
    </source>
</evidence>
<evidence type="ECO:0000256" key="2">
    <source>
        <dbReference type="ARBA" id="ARBA00010945"/>
    </source>
</evidence>
<dbReference type="PANTHER" id="PTHR11076">
    <property type="entry name" value="DNA REPAIR POLYMERASE UMUC / TRANSFERASE FAMILY MEMBER"/>
    <property type="match status" value="1"/>
</dbReference>
<dbReference type="Pfam" id="PF21999">
    <property type="entry name" value="IMS_HHH_1"/>
    <property type="match status" value="1"/>
</dbReference>
<proteinExistence type="inferred from homology"/>
<evidence type="ECO:0000256" key="11">
    <source>
        <dbReference type="ARBA" id="ARBA00022932"/>
    </source>
</evidence>
<dbReference type="InterPro" id="IPR043502">
    <property type="entry name" value="DNA/RNA_pol_sf"/>
</dbReference>
<comment type="catalytic activity">
    <reaction evidence="15 16">
        <text>DNA(n) + a 2'-deoxyribonucleoside 5'-triphosphate = DNA(n+1) + diphosphate</text>
        <dbReference type="Rhea" id="RHEA:22508"/>
        <dbReference type="Rhea" id="RHEA-COMP:17339"/>
        <dbReference type="Rhea" id="RHEA-COMP:17340"/>
        <dbReference type="ChEBI" id="CHEBI:33019"/>
        <dbReference type="ChEBI" id="CHEBI:61560"/>
        <dbReference type="ChEBI" id="CHEBI:173112"/>
        <dbReference type="EC" id="2.7.7.7"/>
    </reaction>
</comment>
<comment type="similarity">
    <text evidence="2 16">Belongs to the DNA polymerase type-Y family.</text>
</comment>
<keyword evidence="5 16" id="KW-0808">Transferase</keyword>
<organism evidence="19 20">
    <name type="scientific">Streptacidiphilus monticola</name>
    <dbReference type="NCBI Taxonomy" id="2161674"/>
    <lineage>
        <taxon>Bacteria</taxon>
        <taxon>Bacillati</taxon>
        <taxon>Actinomycetota</taxon>
        <taxon>Actinomycetes</taxon>
        <taxon>Kitasatosporales</taxon>
        <taxon>Streptomycetaceae</taxon>
        <taxon>Streptacidiphilus</taxon>
    </lineage>
</organism>
<feature type="region of interest" description="Disordered" evidence="17">
    <location>
        <begin position="380"/>
        <end position="411"/>
    </location>
</feature>
<dbReference type="SUPFAM" id="SSF100879">
    <property type="entry name" value="Lesion bypass DNA polymerase (Y-family), little finger domain"/>
    <property type="match status" value="1"/>
</dbReference>
<evidence type="ECO:0000256" key="4">
    <source>
        <dbReference type="ARBA" id="ARBA00022490"/>
    </source>
</evidence>
<keyword evidence="20" id="KW-1185">Reference proteome</keyword>
<dbReference type="Gene3D" id="3.40.1170.60">
    <property type="match status" value="1"/>
</dbReference>
<evidence type="ECO:0000256" key="14">
    <source>
        <dbReference type="ARBA" id="ARBA00025589"/>
    </source>
</evidence>
<keyword evidence="3 16" id="KW-0515">Mutator protein</keyword>
<evidence type="ECO:0000256" key="12">
    <source>
        <dbReference type="ARBA" id="ARBA00023125"/>
    </source>
</evidence>
<keyword evidence="10 16" id="KW-0460">Magnesium</keyword>
<dbReference type="InterPro" id="IPR053848">
    <property type="entry name" value="IMS_HHH_1"/>
</dbReference>
<dbReference type="PROSITE" id="PS50173">
    <property type="entry name" value="UMUC"/>
    <property type="match status" value="1"/>
</dbReference>
<dbReference type="InterPro" id="IPR001126">
    <property type="entry name" value="UmuC"/>
</dbReference>
<feature type="site" description="Substrate discrimination" evidence="16">
    <location>
        <position position="12"/>
    </location>
</feature>
<dbReference type="NCBIfam" id="NF002677">
    <property type="entry name" value="PRK02406.1"/>
    <property type="match status" value="1"/>
</dbReference>
<evidence type="ECO:0000313" key="20">
    <source>
        <dbReference type="Proteomes" id="UP001596174"/>
    </source>
</evidence>
<feature type="compositionally biased region" description="Basic and acidic residues" evidence="17">
    <location>
        <begin position="401"/>
        <end position="411"/>
    </location>
</feature>
<evidence type="ECO:0000256" key="13">
    <source>
        <dbReference type="ARBA" id="ARBA00023204"/>
    </source>
</evidence>
<feature type="domain" description="UmuC" evidence="18">
    <location>
        <begin position="3"/>
        <end position="182"/>
    </location>
</feature>
<dbReference type="Pfam" id="PF11799">
    <property type="entry name" value="IMS_C"/>
    <property type="match status" value="1"/>
</dbReference>
<comment type="function">
    <text evidence="14 16">Poorly processive, error-prone DNA polymerase involved in untargeted mutagenesis. Copies undamaged DNA at stalled replication forks, which arise in vivo from mismatched or misaligned primer ends. These misaligned primers can be extended by PolIV. Exhibits no 3'-5' exonuclease (proofreading) activity. May be involved in translesional synthesis, in conjunction with the beta clamp from PolIII.</text>
</comment>
<keyword evidence="12 16" id="KW-0238">DNA-binding</keyword>
<evidence type="ECO:0000256" key="3">
    <source>
        <dbReference type="ARBA" id="ARBA00022457"/>
    </source>
</evidence>
<keyword evidence="9 16" id="KW-0227">DNA damage</keyword>
<dbReference type="Gene3D" id="3.30.1490.100">
    <property type="entry name" value="DNA polymerase, Y-family, little finger domain"/>
    <property type="match status" value="1"/>
</dbReference>
<dbReference type="EMBL" id="JBHSQJ010000055">
    <property type="protein sequence ID" value="MFC5908373.1"/>
    <property type="molecule type" value="Genomic_DNA"/>
</dbReference>
<protein>
    <recommendedName>
        <fullName evidence="16">DNA polymerase IV</fullName>
        <shortName evidence="16">Pol IV</shortName>
        <ecNumber evidence="16">2.7.7.7</ecNumber>
    </recommendedName>
</protein>
<comment type="subunit">
    <text evidence="16">Monomer.</text>
</comment>
<dbReference type="CDD" id="cd03586">
    <property type="entry name" value="PolY_Pol_IV_kappa"/>
    <property type="match status" value="1"/>
</dbReference>
<dbReference type="RefSeq" id="WP_380583368.1">
    <property type="nucleotide sequence ID" value="NZ_JBHSQJ010000055.1"/>
</dbReference>
<evidence type="ECO:0000256" key="8">
    <source>
        <dbReference type="ARBA" id="ARBA00022723"/>
    </source>
</evidence>
<dbReference type="Pfam" id="PF00817">
    <property type="entry name" value="IMS"/>
    <property type="match status" value="1"/>
</dbReference>
<feature type="binding site" evidence="16">
    <location>
        <position position="103"/>
    </location>
    <ligand>
        <name>Mg(2+)</name>
        <dbReference type="ChEBI" id="CHEBI:18420"/>
    </ligand>
</feature>
<evidence type="ECO:0000256" key="9">
    <source>
        <dbReference type="ARBA" id="ARBA00022763"/>
    </source>
</evidence>
<sequence>MPVIHVDLDAFYVSVELRRRPDLRESGVPVLVAGTGPRGVVMSASYDARALGVHAGQPTVRARRLCPDAVVLPPDFDAYAAVSANVMAVLHGFVRRVEQVGLDEAYLDLAGVPLRPAALGRLIRLRVAEEQGLACSVGIGPNKLVAKLASVAAKPDGLREVTEDQVRGFLRPQPAAALLGVGGKTAEALARFGLHTVADLADTPRDTLRRILGAAAGDGLHALSRGLDERPVVPQRTERSLGHEHTFPADVDDPETVRRTLLDLSAATAARLRAAGLAGRTVTLKLRFADLRTITRSRTLPEAVDLTPDLHAAAVGLYEALGLRRARIRLLGVRVEGLAPGGRPQQLELGGREHGWSEVERTVDALAARFGSAAPRPASLLRSSLRNGPGGGNHAPPPLVHEARSTPENPR</sequence>
<dbReference type="Gene3D" id="1.10.150.20">
    <property type="entry name" value="5' to 3' exonuclease, C-terminal subdomain"/>
    <property type="match status" value="1"/>
</dbReference>
<dbReference type="Proteomes" id="UP001596174">
    <property type="component" value="Unassembled WGS sequence"/>
</dbReference>
<keyword evidence="4 16" id="KW-0963">Cytoplasm</keyword>
<name>A0ABW1G271_9ACTN</name>
<keyword evidence="13 16" id="KW-0234">DNA repair</keyword>
<evidence type="ECO:0000256" key="7">
    <source>
        <dbReference type="ARBA" id="ARBA00022705"/>
    </source>
</evidence>
<dbReference type="InterPro" id="IPR022880">
    <property type="entry name" value="DNApol_IV"/>
</dbReference>
<evidence type="ECO:0000256" key="10">
    <source>
        <dbReference type="ARBA" id="ARBA00022842"/>
    </source>
</evidence>
<dbReference type="InterPro" id="IPR017961">
    <property type="entry name" value="DNA_pol_Y-fam_little_finger"/>
</dbReference>
<evidence type="ECO:0000256" key="1">
    <source>
        <dbReference type="ARBA" id="ARBA00004496"/>
    </source>
</evidence>
<dbReference type="PANTHER" id="PTHR11076:SF33">
    <property type="entry name" value="DNA POLYMERASE KAPPA"/>
    <property type="match status" value="1"/>
</dbReference>
<dbReference type="InterPro" id="IPR043128">
    <property type="entry name" value="Rev_trsase/Diguanyl_cyclase"/>
</dbReference>
<evidence type="ECO:0000256" key="17">
    <source>
        <dbReference type="SAM" id="MobiDB-lite"/>
    </source>
</evidence>
<evidence type="ECO:0000256" key="15">
    <source>
        <dbReference type="ARBA" id="ARBA00049244"/>
    </source>
</evidence>
<comment type="cofactor">
    <cofactor evidence="16">
        <name>Mg(2+)</name>
        <dbReference type="ChEBI" id="CHEBI:18420"/>
    </cofactor>
    <text evidence="16">Binds 2 magnesium ions per subunit.</text>
</comment>
<dbReference type="InterPro" id="IPR050116">
    <property type="entry name" value="DNA_polymerase-Y"/>
</dbReference>
<evidence type="ECO:0000256" key="16">
    <source>
        <dbReference type="HAMAP-Rule" id="MF_01113"/>
    </source>
</evidence>
<keyword evidence="7 16" id="KW-0235">DNA replication</keyword>
<evidence type="ECO:0000313" key="19">
    <source>
        <dbReference type="EMBL" id="MFC5908373.1"/>
    </source>
</evidence>
<gene>
    <name evidence="16 19" type="primary">dinB</name>
    <name evidence="19" type="ORF">ACFP3V_14265</name>
</gene>
<dbReference type="EC" id="2.7.7.7" evidence="16"/>
<dbReference type="Gene3D" id="3.30.70.270">
    <property type="match status" value="1"/>
</dbReference>
<keyword evidence="8 16" id="KW-0479">Metal-binding</keyword>